<dbReference type="InterPro" id="IPR050888">
    <property type="entry name" value="ZnF_C2H2-type_TF"/>
</dbReference>
<evidence type="ECO:0000259" key="9">
    <source>
        <dbReference type="PROSITE" id="PS50157"/>
    </source>
</evidence>
<evidence type="ECO:0000256" key="8">
    <source>
        <dbReference type="SAM" id="MobiDB-lite"/>
    </source>
</evidence>
<evidence type="ECO:0000256" key="1">
    <source>
        <dbReference type="ARBA" id="ARBA00004123"/>
    </source>
</evidence>
<dbReference type="PANTHER" id="PTHR24406">
    <property type="entry name" value="TRANSCRIPTIONAL REPRESSOR CTCFL-RELATED"/>
    <property type="match status" value="1"/>
</dbReference>
<dbReference type="InterPro" id="IPR013087">
    <property type="entry name" value="Znf_C2H2_type"/>
</dbReference>
<evidence type="ECO:0000256" key="4">
    <source>
        <dbReference type="ARBA" id="ARBA00022771"/>
    </source>
</evidence>
<feature type="domain" description="C2H2-type" evidence="9">
    <location>
        <begin position="602"/>
        <end position="625"/>
    </location>
</feature>
<keyword evidence="11" id="KW-1185">Reference proteome</keyword>
<dbReference type="EMBL" id="QNGE01000302">
    <property type="protein sequence ID" value="KAA3681004.1"/>
    <property type="molecule type" value="Genomic_DNA"/>
</dbReference>
<evidence type="ECO:0000256" key="7">
    <source>
        <dbReference type="PROSITE-ProRule" id="PRU00042"/>
    </source>
</evidence>
<comment type="subcellular location">
    <subcellularLocation>
        <location evidence="1">Nucleus</location>
    </subcellularLocation>
</comment>
<sequence length="647" mass="70861">MFVRIVSLSRTVVRTPTSEERCPLVRPRCPKFKTPSKDVNHEHFDSLSAPPLKDGSKTDHSSSDFANSESDAVGSQPQKIVSCADCPYCARRFATKSNVKRHLQHCLQAKVTSPFTMSSTSVLPQHVEIPDVDASDECGTIKSTSGQPLAQCCHDADSTDTVKQTVDGVQSTDCPHCARSFSKVSHLKIHLHRCPQLSAKHTSPVAAATTLAESRSVETLDTEACEGGEVSELVSDQPVVDDLASCFAEGVQPATEQASPDSSIPVVFPLVSASEEQKREVADMLNGTSGRSSDKHQTSDDFDVAEQKLTPGPPTLRPRLRSRSSTPHFQRRFSSADHISNPDSTIEYSCDPAQTYPGIRLRIRMSRDNSAVNRSSCSTPVLSSLQDSDVATLFSSGKRGRGRQRLVETHVSTGSLTSSMDDVRSNVSDATTMPAHSDNNSLTLNAVPRDLTCTWCHRSDFASFRLLSIHRNKCTARQKSFTRSRSTGRGHIQTRNKLSLSIRLWPCPSCGLKFRSNPVLRAHMAGNCSHALKRRRQQLLQADGKMYCPGCSKTSQPFESVDDVLAHLLSLKPNVGHAHANHGQLSRAQCWPSYLAVPNLGFGCPICGLLLASESRLDKHKRAVHELWLRVEHQKALSPKKNTLVSS</sequence>
<dbReference type="SMART" id="SM00355">
    <property type="entry name" value="ZnF_C2H2"/>
    <property type="match status" value="4"/>
</dbReference>
<evidence type="ECO:0000256" key="2">
    <source>
        <dbReference type="ARBA" id="ARBA00022723"/>
    </source>
</evidence>
<keyword evidence="2" id="KW-0479">Metal-binding</keyword>
<comment type="caution">
    <text evidence="10">The sequence shown here is derived from an EMBL/GenBank/DDBJ whole genome shotgun (WGS) entry which is preliminary data.</text>
</comment>
<dbReference type="Proteomes" id="UP000324629">
    <property type="component" value="Unassembled WGS sequence"/>
</dbReference>
<feature type="domain" description="C2H2-type" evidence="9">
    <location>
        <begin position="172"/>
        <end position="206"/>
    </location>
</feature>
<feature type="domain" description="C2H2-type" evidence="9">
    <location>
        <begin position="505"/>
        <end position="535"/>
    </location>
</feature>
<protein>
    <recommendedName>
        <fullName evidence="9">C2H2-type domain-containing protein</fullName>
    </recommendedName>
</protein>
<evidence type="ECO:0000313" key="11">
    <source>
        <dbReference type="Proteomes" id="UP000324629"/>
    </source>
</evidence>
<accession>A0A5J4NZN6</accession>
<evidence type="ECO:0000256" key="5">
    <source>
        <dbReference type="ARBA" id="ARBA00022833"/>
    </source>
</evidence>
<evidence type="ECO:0000256" key="6">
    <source>
        <dbReference type="ARBA" id="ARBA00023242"/>
    </source>
</evidence>
<organism evidence="10 11">
    <name type="scientific">Paragonimus westermani</name>
    <dbReference type="NCBI Taxonomy" id="34504"/>
    <lineage>
        <taxon>Eukaryota</taxon>
        <taxon>Metazoa</taxon>
        <taxon>Spiralia</taxon>
        <taxon>Lophotrochozoa</taxon>
        <taxon>Platyhelminthes</taxon>
        <taxon>Trematoda</taxon>
        <taxon>Digenea</taxon>
        <taxon>Plagiorchiida</taxon>
        <taxon>Troglotremata</taxon>
        <taxon>Troglotrematidae</taxon>
        <taxon>Paragonimus</taxon>
    </lineage>
</organism>
<reference evidence="10 11" key="1">
    <citation type="journal article" date="2019" name="Gigascience">
        <title>Whole-genome sequence of the oriental lung fluke Paragonimus westermani.</title>
        <authorList>
            <person name="Oey H."/>
            <person name="Zakrzewski M."/>
            <person name="Narain K."/>
            <person name="Devi K.R."/>
            <person name="Agatsuma T."/>
            <person name="Nawaratna S."/>
            <person name="Gobert G.N."/>
            <person name="Jones M.K."/>
            <person name="Ragan M.A."/>
            <person name="McManus D.P."/>
            <person name="Krause L."/>
        </authorList>
    </citation>
    <scope>NUCLEOTIDE SEQUENCE [LARGE SCALE GENOMIC DNA]</scope>
    <source>
        <strain evidence="10 11">IND2009</strain>
    </source>
</reference>
<keyword evidence="6" id="KW-0539">Nucleus</keyword>
<keyword evidence="3" id="KW-0677">Repeat</keyword>
<dbReference type="PROSITE" id="PS00028">
    <property type="entry name" value="ZINC_FINGER_C2H2_1"/>
    <property type="match status" value="1"/>
</dbReference>
<feature type="compositionally biased region" description="Basic and acidic residues" evidence="8">
    <location>
        <begin position="35"/>
        <end position="45"/>
    </location>
</feature>
<dbReference type="GO" id="GO:0005634">
    <property type="term" value="C:nucleus"/>
    <property type="evidence" value="ECO:0007669"/>
    <property type="project" value="UniProtKB-SubCell"/>
</dbReference>
<dbReference type="GO" id="GO:0008270">
    <property type="term" value="F:zinc ion binding"/>
    <property type="evidence" value="ECO:0007669"/>
    <property type="project" value="UniProtKB-KW"/>
</dbReference>
<evidence type="ECO:0000313" key="10">
    <source>
        <dbReference type="EMBL" id="KAA3681004.1"/>
    </source>
</evidence>
<feature type="region of interest" description="Disordered" evidence="8">
    <location>
        <begin position="285"/>
        <end position="340"/>
    </location>
</feature>
<keyword evidence="4 7" id="KW-0863">Zinc-finger</keyword>
<feature type="region of interest" description="Disordered" evidence="8">
    <location>
        <begin position="33"/>
        <end position="73"/>
    </location>
</feature>
<keyword evidence="5" id="KW-0862">Zinc</keyword>
<dbReference type="PROSITE" id="PS50157">
    <property type="entry name" value="ZINC_FINGER_C2H2_2"/>
    <property type="match status" value="3"/>
</dbReference>
<evidence type="ECO:0000256" key="3">
    <source>
        <dbReference type="ARBA" id="ARBA00022737"/>
    </source>
</evidence>
<feature type="compositionally biased region" description="Polar residues" evidence="8">
    <location>
        <begin position="63"/>
        <end position="73"/>
    </location>
</feature>
<dbReference type="AlphaFoldDB" id="A0A5J4NZN6"/>
<gene>
    <name evidence="10" type="ORF">DEA37_0005041</name>
</gene>
<proteinExistence type="predicted"/>
<name>A0A5J4NZN6_9TREM</name>